<accession>A0ABU1XX58</accession>
<evidence type="ECO:0000313" key="2">
    <source>
        <dbReference type="Proteomes" id="UP001256588"/>
    </source>
</evidence>
<proteinExistence type="predicted"/>
<keyword evidence="2" id="KW-1185">Reference proteome</keyword>
<sequence length="48" mass="5837">MTRYTESAIENARQLHDQGFGPRWIARRLQINENTLRSALYYQQRRRA</sequence>
<reference evidence="1 2" key="1">
    <citation type="submission" date="2023-07" db="EMBL/GenBank/DDBJ databases">
        <title>Sorghum-associated microbial communities from plants grown in Nebraska, USA.</title>
        <authorList>
            <person name="Schachtman D."/>
        </authorList>
    </citation>
    <scope>NUCLEOTIDE SEQUENCE [LARGE SCALE GENOMIC DNA]</scope>
    <source>
        <strain evidence="1 2">4099</strain>
    </source>
</reference>
<dbReference type="RefSeq" id="WP_310235412.1">
    <property type="nucleotide sequence ID" value="NZ_JAVDWO010000007.1"/>
</dbReference>
<comment type="caution">
    <text evidence="1">The sequence shown here is derived from an EMBL/GenBank/DDBJ whole genome shotgun (WGS) entry which is preliminary data.</text>
</comment>
<organism evidence="1 2">
    <name type="scientific">Luteimonas terrae</name>
    <dbReference type="NCBI Taxonomy" id="1530191"/>
    <lineage>
        <taxon>Bacteria</taxon>
        <taxon>Pseudomonadati</taxon>
        <taxon>Pseudomonadota</taxon>
        <taxon>Gammaproteobacteria</taxon>
        <taxon>Lysobacterales</taxon>
        <taxon>Lysobacteraceae</taxon>
        <taxon>Luteimonas</taxon>
    </lineage>
</organism>
<dbReference type="Proteomes" id="UP001256588">
    <property type="component" value="Unassembled WGS sequence"/>
</dbReference>
<protein>
    <submittedName>
        <fullName evidence="1">Orotate phosphoribosyltransferase-like protein</fullName>
    </submittedName>
</protein>
<name>A0ABU1XX58_9GAMM</name>
<gene>
    <name evidence="1" type="ORF">J2W68_002072</name>
</gene>
<dbReference type="EMBL" id="JAVDWO010000007">
    <property type="protein sequence ID" value="MDR7193338.1"/>
    <property type="molecule type" value="Genomic_DNA"/>
</dbReference>
<evidence type="ECO:0000313" key="1">
    <source>
        <dbReference type="EMBL" id="MDR7193338.1"/>
    </source>
</evidence>